<evidence type="ECO:0000256" key="5">
    <source>
        <dbReference type="ARBA" id="ARBA00023002"/>
    </source>
</evidence>
<dbReference type="GO" id="GO:0008199">
    <property type="term" value="F:ferric iron binding"/>
    <property type="evidence" value="ECO:0007669"/>
    <property type="project" value="InterPro"/>
</dbReference>
<dbReference type="PROSITE" id="PS00083">
    <property type="entry name" value="INTRADIOL_DIOXYGENAS"/>
    <property type="match status" value="1"/>
</dbReference>
<dbReference type="GO" id="GO:0018576">
    <property type="term" value="F:catechol 1,2-dioxygenase activity"/>
    <property type="evidence" value="ECO:0007669"/>
    <property type="project" value="InterPro"/>
</dbReference>
<comment type="similarity">
    <text evidence="2">Belongs to the intradiol ring-cleavage dioxygenase family.</text>
</comment>
<gene>
    <name evidence="8" type="ORF">ACELLULO517_14755</name>
</gene>
<dbReference type="EMBL" id="JAESVA010000004">
    <property type="protein sequence ID" value="MCB8881508.1"/>
    <property type="molecule type" value="Genomic_DNA"/>
</dbReference>
<evidence type="ECO:0000256" key="2">
    <source>
        <dbReference type="ARBA" id="ARBA00007825"/>
    </source>
</evidence>
<dbReference type="InterPro" id="IPR015889">
    <property type="entry name" value="Intradiol_dOase_core"/>
</dbReference>
<keyword evidence="4" id="KW-0223">Dioxygenase</keyword>
<sequence length="285" mass="30949">MTGMDRPPAYDIHPGNVTDKVIASFTMKTAREKQLLASLVSHLHGFARENRLTHEEWAKAVGFLFRCGEISNEKRDEFMLLSDVLGLSSFVDMTDAPEGATEGSVLGPFYASDSPERPVGADLRPGGEGEPVLVRGRVLDAAGKPISGAMIDMWQTAENGLYATQDEALPDQAFRCKMRCDDAAGFSFVTVMPGPYKVPDDGPVGDLLHAGGRTAWRPAHFHFMILAPGHRALTTEIFFEGDPYLGTDAVFGVRKSLIVAPQEERGQKLVDLTFRLVPAALSDAA</sequence>
<dbReference type="PANTHER" id="PTHR33711:SF7">
    <property type="entry name" value="INTRADIOL RING-CLEAVAGE DIOXYGENASES DOMAIN-CONTAINING PROTEIN-RELATED"/>
    <property type="match status" value="1"/>
</dbReference>
<feature type="domain" description="Intradiol ring-cleavage dioxygenases" evidence="7">
    <location>
        <begin position="134"/>
        <end position="162"/>
    </location>
</feature>
<keyword evidence="3" id="KW-0479">Metal-binding</keyword>
<dbReference type="InterPro" id="IPR000627">
    <property type="entry name" value="Intradiol_dOase_C"/>
</dbReference>
<keyword evidence="9" id="KW-1185">Reference proteome</keyword>
<evidence type="ECO:0000313" key="9">
    <source>
        <dbReference type="Proteomes" id="UP000721844"/>
    </source>
</evidence>
<evidence type="ECO:0000313" key="8">
    <source>
        <dbReference type="EMBL" id="MCB8881508.1"/>
    </source>
</evidence>
<comment type="cofactor">
    <cofactor evidence="1">
        <name>Fe(3+)</name>
        <dbReference type="ChEBI" id="CHEBI:29034"/>
    </cofactor>
</comment>
<dbReference type="InterPro" id="IPR050770">
    <property type="entry name" value="Intradiol_RC_Dioxygenase"/>
</dbReference>
<evidence type="ECO:0000256" key="6">
    <source>
        <dbReference type="ARBA" id="ARBA00023004"/>
    </source>
</evidence>
<dbReference type="SUPFAM" id="SSF49482">
    <property type="entry name" value="Aromatic compound dioxygenase"/>
    <property type="match status" value="1"/>
</dbReference>
<organism evidence="8 9">
    <name type="scientific">Acidisoma cellulosilyticum</name>
    <dbReference type="NCBI Taxonomy" id="2802395"/>
    <lineage>
        <taxon>Bacteria</taxon>
        <taxon>Pseudomonadati</taxon>
        <taxon>Pseudomonadota</taxon>
        <taxon>Alphaproteobacteria</taxon>
        <taxon>Acetobacterales</taxon>
        <taxon>Acidocellaceae</taxon>
        <taxon>Acidisoma</taxon>
    </lineage>
</organism>
<dbReference type="AlphaFoldDB" id="A0A964E512"/>
<name>A0A964E512_9PROT</name>
<evidence type="ECO:0000256" key="4">
    <source>
        <dbReference type="ARBA" id="ARBA00022964"/>
    </source>
</evidence>
<dbReference type="InterPro" id="IPR007535">
    <property type="entry name" value="Catechol_dOase_N"/>
</dbReference>
<keyword evidence="6" id="KW-0408">Iron</keyword>
<keyword evidence="5" id="KW-0560">Oxidoreductase</keyword>
<evidence type="ECO:0000256" key="1">
    <source>
        <dbReference type="ARBA" id="ARBA00001965"/>
    </source>
</evidence>
<comment type="caution">
    <text evidence="8">The sequence shown here is derived from an EMBL/GenBank/DDBJ whole genome shotgun (WGS) entry which is preliminary data.</text>
</comment>
<reference evidence="8 9" key="1">
    <citation type="journal article" date="2021" name="Microorganisms">
        <title>Acidisoma silvae sp. nov. and Acidisomacellulosilytica sp. nov., Two Acidophilic Bacteria Isolated from Decaying Wood, Hydrolyzing Cellulose and Producing Poly-3-hydroxybutyrate.</title>
        <authorList>
            <person name="Mieszkin S."/>
            <person name="Pouder E."/>
            <person name="Uroz S."/>
            <person name="Simon-Colin C."/>
            <person name="Alain K."/>
        </authorList>
    </citation>
    <scope>NUCLEOTIDE SEQUENCE [LARGE SCALE GENOMIC DNA]</scope>
    <source>
        <strain evidence="8 9">HW T5.17</strain>
    </source>
</reference>
<dbReference type="Pfam" id="PF00775">
    <property type="entry name" value="Dioxygenase_C"/>
    <property type="match status" value="1"/>
</dbReference>
<dbReference type="Gene3D" id="2.60.130.10">
    <property type="entry name" value="Aromatic compound dioxygenase"/>
    <property type="match status" value="1"/>
</dbReference>
<evidence type="ECO:0000259" key="7">
    <source>
        <dbReference type="PROSITE" id="PS00083"/>
    </source>
</evidence>
<dbReference type="Pfam" id="PF04444">
    <property type="entry name" value="Dioxygenase_N"/>
    <property type="match status" value="1"/>
</dbReference>
<dbReference type="RefSeq" id="WP_227308174.1">
    <property type="nucleotide sequence ID" value="NZ_JAESVA010000004.1"/>
</dbReference>
<dbReference type="GO" id="GO:0009712">
    <property type="term" value="P:catechol-containing compound metabolic process"/>
    <property type="evidence" value="ECO:0007669"/>
    <property type="project" value="InterPro"/>
</dbReference>
<protein>
    <submittedName>
        <fullName evidence="8">6-chlorohydroxyquinol-1,2-dioxygenase</fullName>
    </submittedName>
</protein>
<evidence type="ECO:0000256" key="3">
    <source>
        <dbReference type="ARBA" id="ARBA00022723"/>
    </source>
</evidence>
<accession>A0A964E512</accession>
<proteinExistence type="inferred from homology"/>
<dbReference type="Proteomes" id="UP000721844">
    <property type="component" value="Unassembled WGS sequence"/>
</dbReference>
<dbReference type="PANTHER" id="PTHR33711">
    <property type="entry name" value="DIOXYGENASE, PUTATIVE (AFU_ORTHOLOGUE AFUA_2G02910)-RELATED"/>
    <property type="match status" value="1"/>
</dbReference>